<gene>
    <name evidence="7" type="ORF">GCM10023224_20620</name>
</gene>
<keyword evidence="2 6" id="KW-0812">Transmembrane</keyword>
<evidence type="ECO:0000256" key="3">
    <source>
        <dbReference type="ARBA" id="ARBA00022989"/>
    </source>
</evidence>
<evidence type="ECO:0000256" key="1">
    <source>
        <dbReference type="ARBA" id="ARBA00004167"/>
    </source>
</evidence>
<feature type="compositionally biased region" description="Polar residues" evidence="5">
    <location>
        <begin position="62"/>
        <end position="81"/>
    </location>
</feature>
<feature type="transmembrane region" description="Helical" evidence="6">
    <location>
        <begin position="21"/>
        <end position="40"/>
    </location>
</feature>
<feature type="region of interest" description="Disordered" evidence="5">
    <location>
        <begin position="49"/>
        <end position="83"/>
    </location>
</feature>
<dbReference type="RefSeq" id="WP_345556403.1">
    <property type="nucleotide sequence ID" value="NZ_BAABIK010000009.1"/>
</dbReference>
<keyword evidence="3 6" id="KW-1133">Transmembrane helix</keyword>
<proteinExistence type="predicted"/>
<comment type="caution">
    <text evidence="7">The sequence shown here is derived from an EMBL/GenBank/DDBJ whole genome shotgun (WGS) entry which is preliminary data.</text>
</comment>
<evidence type="ECO:0000313" key="8">
    <source>
        <dbReference type="Proteomes" id="UP001499993"/>
    </source>
</evidence>
<accession>A0ABP9GEF2</accession>
<keyword evidence="4 6" id="KW-0472">Membrane</keyword>
<dbReference type="PANTHER" id="PTHR30168:SF0">
    <property type="entry name" value="INNER MEMBRANE PROTEIN"/>
    <property type="match status" value="1"/>
</dbReference>
<dbReference type="Proteomes" id="UP001499993">
    <property type="component" value="Unassembled WGS sequence"/>
</dbReference>
<name>A0ABP9GEF2_9ACTN</name>
<reference evidence="8" key="1">
    <citation type="journal article" date="2019" name="Int. J. Syst. Evol. Microbiol.">
        <title>The Global Catalogue of Microorganisms (GCM) 10K type strain sequencing project: providing services to taxonomists for standard genome sequencing and annotation.</title>
        <authorList>
            <consortium name="The Broad Institute Genomics Platform"/>
            <consortium name="The Broad Institute Genome Sequencing Center for Infectious Disease"/>
            <person name="Wu L."/>
            <person name="Ma J."/>
        </authorList>
    </citation>
    <scope>NUCLEOTIDE SEQUENCE [LARGE SCALE GENOMIC DNA]</scope>
    <source>
        <strain evidence="8">JCM 18123</strain>
    </source>
</reference>
<dbReference type="InterPro" id="IPR007343">
    <property type="entry name" value="Uncharacterised_pept_Zn_put"/>
</dbReference>
<protein>
    <submittedName>
        <fullName evidence="7">Neutral zinc metallopeptidase</fullName>
    </submittedName>
</protein>
<dbReference type="Pfam" id="PF04228">
    <property type="entry name" value="Zn_peptidase"/>
    <property type="match status" value="1"/>
</dbReference>
<evidence type="ECO:0000313" key="7">
    <source>
        <dbReference type="EMBL" id="GAA4939097.1"/>
    </source>
</evidence>
<evidence type="ECO:0000256" key="2">
    <source>
        <dbReference type="ARBA" id="ARBA00022692"/>
    </source>
</evidence>
<evidence type="ECO:0000256" key="5">
    <source>
        <dbReference type="SAM" id="MobiDB-lite"/>
    </source>
</evidence>
<dbReference type="EMBL" id="BAABIK010000009">
    <property type="protein sequence ID" value="GAA4939097.1"/>
    <property type="molecule type" value="Genomic_DNA"/>
</dbReference>
<evidence type="ECO:0000256" key="6">
    <source>
        <dbReference type="SAM" id="Phobius"/>
    </source>
</evidence>
<sequence>MRAYSRPSGGRGGGTAGRRTALYAALAALLLGLALLTVVATGGGDRFDAESAASSGRADPDLSQTPAPTADTQRPTGQSALVDNPLYSTGELMPLPCPAPRLDVHDPASVEDFLNTVTDCLDDAWARQFEEAGIPFEPPKRVFWSEGGSSPCREYPSSAGAFYCRTVKSIYIGTSDVVEKWGGNEQSAVYASLLAHEYGHHVQGEAGLLEYYHDQRGKESSQLLRNEWTRKSELQANCLAGIFLGAVEVSYPLTRDDIDAVLDDAAATADRAGAPAAERTHGSAENSVLWLEHGLEQEAPGACNTWSVEDESVVQ</sequence>
<keyword evidence="8" id="KW-1185">Reference proteome</keyword>
<evidence type="ECO:0000256" key="4">
    <source>
        <dbReference type="ARBA" id="ARBA00023136"/>
    </source>
</evidence>
<dbReference type="PANTHER" id="PTHR30168">
    <property type="entry name" value="PUTATIVE MEMBRANE PROTEIN YPFJ"/>
    <property type="match status" value="1"/>
</dbReference>
<organism evidence="7 8">
    <name type="scientific">Streptomonospora halophila</name>
    <dbReference type="NCBI Taxonomy" id="427369"/>
    <lineage>
        <taxon>Bacteria</taxon>
        <taxon>Bacillati</taxon>
        <taxon>Actinomycetota</taxon>
        <taxon>Actinomycetes</taxon>
        <taxon>Streptosporangiales</taxon>
        <taxon>Nocardiopsidaceae</taxon>
        <taxon>Streptomonospora</taxon>
    </lineage>
</organism>
<comment type="subcellular location">
    <subcellularLocation>
        <location evidence="1">Membrane</location>
        <topology evidence="1">Single-pass membrane protein</topology>
    </subcellularLocation>
</comment>